<dbReference type="EMBL" id="JAIWYP010000002">
    <property type="protein sequence ID" value="KAH3874638.1"/>
    <property type="molecule type" value="Genomic_DNA"/>
</dbReference>
<name>A0A9D4MDC9_DREPO</name>
<reference evidence="1" key="2">
    <citation type="submission" date="2020-11" db="EMBL/GenBank/DDBJ databases">
        <authorList>
            <person name="McCartney M.A."/>
            <person name="Auch B."/>
            <person name="Kono T."/>
            <person name="Mallez S."/>
            <person name="Becker A."/>
            <person name="Gohl D.M."/>
            <person name="Silverstein K.A.T."/>
            <person name="Koren S."/>
            <person name="Bechman K.B."/>
            <person name="Herman A."/>
            <person name="Abrahante J.E."/>
            <person name="Garbe J."/>
        </authorList>
    </citation>
    <scope>NUCLEOTIDE SEQUENCE</scope>
    <source>
        <strain evidence="1">Duluth1</strain>
        <tissue evidence="1">Whole animal</tissue>
    </source>
</reference>
<dbReference type="AlphaFoldDB" id="A0A9D4MDC9"/>
<protein>
    <submittedName>
        <fullName evidence="1">Uncharacterized protein</fullName>
    </submittedName>
</protein>
<gene>
    <name evidence="1" type="ORF">DPMN_037889</name>
</gene>
<sequence length="54" mass="5998">MTTRPRHVKNVDHSRLTLPFTVNPLVKAGLVPDLLADILVPPASNLQLNDIKEE</sequence>
<proteinExistence type="predicted"/>
<evidence type="ECO:0000313" key="1">
    <source>
        <dbReference type="EMBL" id="KAH3874638.1"/>
    </source>
</evidence>
<organism evidence="1 2">
    <name type="scientific">Dreissena polymorpha</name>
    <name type="common">Zebra mussel</name>
    <name type="synonym">Mytilus polymorpha</name>
    <dbReference type="NCBI Taxonomy" id="45954"/>
    <lineage>
        <taxon>Eukaryota</taxon>
        <taxon>Metazoa</taxon>
        <taxon>Spiralia</taxon>
        <taxon>Lophotrochozoa</taxon>
        <taxon>Mollusca</taxon>
        <taxon>Bivalvia</taxon>
        <taxon>Autobranchia</taxon>
        <taxon>Heteroconchia</taxon>
        <taxon>Euheterodonta</taxon>
        <taxon>Imparidentia</taxon>
        <taxon>Neoheterodontei</taxon>
        <taxon>Myida</taxon>
        <taxon>Dreissenoidea</taxon>
        <taxon>Dreissenidae</taxon>
        <taxon>Dreissena</taxon>
    </lineage>
</organism>
<evidence type="ECO:0000313" key="2">
    <source>
        <dbReference type="Proteomes" id="UP000828390"/>
    </source>
</evidence>
<accession>A0A9D4MDC9</accession>
<keyword evidence="2" id="KW-1185">Reference proteome</keyword>
<comment type="caution">
    <text evidence="1">The sequence shown here is derived from an EMBL/GenBank/DDBJ whole genome shotgun (WGS) entry which is preliminary data.</text>
</comment>
<reference evidence="1" key="1">
    <citation type="journal article" date="2019" name="bioRxiv">
        <title>The Genome of the Zebra Mussel, Dreissena polymorpha: A Resource for Invasive Species Research.</title>
        <authorList>
            <person name="McCartney M.A."/>
            <person name="Auch B."/>
            <person name="Kono T."/>
            <person name="Mallez S."/>
            <person name="Zhang Y."/>
            <person name="Obille A."/>
            <person name="Becker A."/>
            <person name="Abrahante J.E."/>
            <person name="Garbe J."/>
            <person name="Badalamenti J.P."/>
            <person name="Herman A."/>
            <person name="Mangelson H."/>
            <person name="Liachko I."/>
            <person name="Sullivan S."/>
            <person name="Sone E.D."/>
            <person name="Koren S."/>
            <person name="Silverstein K.A.T."/>
            <person name="Beckman K.B."/>
            <person name="Gohl D.M."/>
        </authorList>
    </citation>
    <scope>NUCLEOTIDE SEQUENCE</scope>
    <source>
        <strain evidence="1">Duluth1</strain>
        <tissue evidence="1">Whole animal</tissue>
    </source>
</reference>
<dbReference type="Proteomes" id="UP000828390">
    <property type="component" value="Unassembled WGS sequence"/>
</dbReference>